<protein>
    <submittedName>
        <fullName evidence="1">Uncharacterized protein</fullName>
    </submittedName>
</protein>
<dbReference type="EMBL" id="CM010636">
    <property type="protein sequence ID" value="RID44764.1"/>
    <property type="molecule type" value="Genomic_DNA"/>
</dbReference>
<reference evidence="1 2" key="1">
    <citation type="submission" date="2018-06" db="EMBL/GenBank/DDBJ databases">
        <title>WGS assembly of Brassica rapa FPsc.</title>
        <authorList>
            <person name="Bowman J."/>
            <person name="Kohchi T."/>
            <person name="Yamato K."/>
            <person name="Jenkins J."/>
            <person name="Shu S."/>
            <person name="Ishizaki K."/>
            <person name="Yamaoka S."/>
            <person name="Nishihama R."/>
            <person name="Nakamura Y."/>
            <person name="Berger F."/>
            <person name="Adam C."/>
            <person name="Aki S."/>
            <person name="Althoff F."/>
            <person name="Araki T."/>
            <person name="Arteaga-Vazquez M."/>
            <person name="Balasubrmanian S."/>
            <person name="Bauer D."/>
            <person name="Boehm C."/>
            <person name="Briginshaw L."/>
            <person name="Caballero-Perez J."/>
            <person name="Catarino B."/>
            <person name="Chen F."/>
            <person name="Chiyoda S."/>
            <person name="Chovatia M."/>
            <person name="Davies K."/>
            <person name="Delmans M."/>
            <person name="Demura T."/>
            <person name="Dierschke T."/>
            <person name="Dolan L."/>
            <person name="Dorantes-Acosta A."/>
            <person name="Eklund D."/>
            <person name="Florent S."/>
            <person name="Flores-Sandoval E."/>
            <person name="Fujiyama A."/>
            <person name="Fukuzawa H."/>
            <person name="Galik B."/>
            <person name="Grimanelli D."/>
            <person name="Grimwood J."/>
            <person name="Grossniklaus U."/>
            <person name="Hamada T."/>
            <person name="Haseloff J."/>
            <person name="Hetherington A."/>
            <person name="Higo A."/>
            <person name="Hirakawa Y."/>
            <person name="Hundley H."/>
            <person name="Ikeda Y."/>
            <person name="Inoue K."/>
            <person name="Inoue S."/>
            <person name="Ishida S."/>
            <person name="Jia Q."/>
            <person name="Kakita M."/>
            <person name="Kanazawa T."/>
            <person name="Kawai Y."/>
            <person name="Kawashima T."/>
            <person name="Kennedy M."/>
            <person name="Kinose K."/>
            <person name="Kinoshita T."/>
            <person name="Kohara Y."/>
            <person name="Koide E."/>
            <person name="Komatsu K."/>
            <person name="Kopischke S."/>
            <person name="Kubo M."/>
            <person name="Kyozuka J."/>
            <person name="Lagercrantz U."/>
            <person name="Lin S."/>
            <person name="Lindquist E."/>
            <person name="Lipzen A."/>
            <person name="Lu C."/>
            <person name="Luna E."/>
            <person name="Martienssen R."/>
            <person name="Minamino N."/>
            <person name="Mizutani M."/>
            <person name="Mizutani M."/>
            <person name="Mochizuki N."/>
            <person name="Monte I."/>
            <person name="Mosher R."/>
            <person name="Nagasaki H."/>
            <person name="Nakagami H."/>
            <person name="Naramoto S."/>
            <person name="Nishitani K."/>
            <person name="Ohtani M."/>
            <person name="Okamoto T."/>
            <person name="Okumura M."/>
            <person name="Phillips J."/>
            <person name="Pollak B."/>
            <person name="Reinders A."/>
            <person name="Roevekamp M."/>
            <person name="Sano R."/>
            <person name="Sawa S."/>
            <person name="Schmid M."/>
            <person name="Shirakawa M."/>
            <person name="Solano R."/>
            <person name="Spunde A."/>
            <person name="Suetsugu N."/>
            <person name="Sugano S."/>
            <person name="Sugiyama A."/>
            <person name="Sun R."/>
            <person name="Suzuki Y."/>
            <person name="Takenaka M."/>
            <person name="Takezawa D."/>
            <person name="Tomogane H."/>
            <person name="Tsuzuki M."/>
            <person name="Ueda T."/>
            <person name="Umeda M."/>
            <person name="Ward J."/>
            <person name="Watanabe Y."/>
            <person name="Yazaki K."/>
            <person name="Yokoyama R."/>
            <person name="Yoshitake Y."/>
            <person name="Yotsui I."/>
            <person name="Zachgo S."/>
            <person name="Schmutz J."/>
        </authorList>
    </citation>
    <scope>NUCLEOTIDE SEQUENCE [LARGE SCALE GENOMIC DNA]</scope>
    <source>
        <strain evidence="2">cv. B-3</strain>
    </source>
</reference>
<gene>
    <name evidence="1" type="ORF">BRARA_I01536</name>
</gene>
<accession>A0A397XZI0</accession>
<name>A0A397XZI0_BRACM</name>
<proteinExistence type="predicted"/>
<evidence type="ECO:0000313" key="2">
    <source>
        <dbReference type="Proteomes" id="UP000264353"/>
    </source>
</evidence>
<organism evidence="1 2">
    <name type="scientific">Brassica campestris</name>
    <name type="common">Field mustard</name>
    <dbReference type="NCBI Taxonomy" id="3711"/>
    <lineage>
        <taxon>Eukaryota</taxon>
        <taxon>Viridiplantae</taxon>
        <taxon>Streptophyta</taxon>
        <taxon>Embryophyta</taxon>
        <taxon>Tracheophyta</taxon>
        <taxon>Spermatophyta</taxon>
        <taxon>Magnoliopsida</taxon>
        <taxon>eudicotyledons</taxon>
        <taxon>Gunneridae</taxon>
        <taxon>Pentapetalae</taxon>
        <taxon>rosids</taxon>
        <taxon>malvids</taxon>
        <taxon>Brassicales</taxon>
        <taxon>Brassicaceae</taxon>
        <taxon>Brassiceae</taxon>
        <taxon>Brassica</taxon>
    </lineage>
</organism>
<sequence length="129" mass="14896">MEKFRLRIQEEEERMTPIDAEPNNFHFRLKHKHHVAHKKDVSQLRSGMFEEDPMLITQPSWPAASPSLVTTSKSHHCRVLSTTTTTVAFSQPPQQLSRFVNHCNLRHVLSTTAIIIVAPSTVRFSFLFF</sequence>
<evidence type="ECO:0000313" key="1">
    <source>
        <dbReference type="EMBL" id="RID44764.1"/>
    </source>
</evidence>
<dbReference type="AlphaFoldDB" id="A0A397XZI0"/>
<dbReference type="Proteomes" id="UP000264353">
    <property type="component" value="Chromosome A9"/>
</dbReference>